<name>A0A146MEJ4_LYGHE</name>
<reference evidence="3" key="1">
    <citation type="journal article" date="2016" name="Gigascience">
        <title>De novo construction of an expanded transcriptome assembly for the western tarnished plant bug, Lygus hesperus.</title>
        <authorList>
            <person name="Tassone E.E."/>
            <person name="Geib S.M."/>
            <person name="Hall B."/>
            <person name="Fabrick J.A."/>
            <person name="Brent C.S."/>
            <person name="Hull J.J."/>
        </authorList>
    </citation>
    <scope>NUCLEOTIDE SEQUENCE</scope>
</reference>
<feature type="compositionally biased region" description="Polar residues" evidence="1">
    <location>
        <begin position="414"/>
        <end position="439"/>
    </location>
</feature>
<evidence type="ECO:0000256" key="1">
    <source>
        <dbReference type="SAM" id="MobiDB-lite"/>
    </source>
</evidence>
<feature type="domain" description="DUF4789" evidence="2">
    <location>
        <begin position="284"/>
        <end position="343"/>
    </location>
</feature>
<sequence>NLNHDSPSVSLPGGWLAPGSPATLKLSFVVPGSKAASTGLMAQRFYPLVGILLFIHFKPGASTITIPPWTDQRQNPCAAEPNGWQLLFWPLDGKCYKIFQKGYPCPESMELTPGKGGIAECQCPPGTAQSPRDAICYKLFTKGPCESNEYFAPIAADPKRHRWGICQPINRCDEGEVFWPKEKRCHKNLIRGPCSDGLLLGENEGVGECLCNQTTMSSHYWEPSATCYEHYVQGPCERGQVFLPGGTCGCDITFKQYHPETNLCYTVGSTGPCMKGHKYIAVYNETTKNENGACFCKDGYVLWPENGQCYRPFTRGPCEQGNMLDVDYEGEIKQLHCIPLPCGPSKLYFPGGKGCHKVGTKGPCPEDQVVLFQENPEQSVKSVSYLGVCGCQIYQPSSESFYPTLRGLKPNENGKCSSTRKLDTETNSNSSKETPSNAADSIRTGGDPCISKRGMVLWTDNTCQPLYNQGPCKDGEWVVPDRGKGQRQGRGWKMGKCECRPGYTITTADRGIICQSPSVMLAKFLSSNGDKSTNP</sequence>
<dbReference type="Pfam" id="PF16033">
    <property type="entry name" value="DUF4789"/>
    <property type="match status" value="2"/>
</dbReference>
<gene>
    <name evidence="3" type="ORF">g.37195</name>
</gene>
<evidence type="ECO:0000313" key="3">
    <source>
        <dbReference type="EMBL" id="JAQ18211.1"/>
    </source>
</evidence>
<dbReference type="EMBL" id="GDHC01000418">
    <property type="protein sequence ID" value="JAQ18211.1"/>
    <property type="molecule type" value="Transcribed_RNA"/>
</dbReference>
<protein>
    <recommendedName>
        <fullName evidence="2">DUF4789 domain-containing protein</fullName>
    </recommendedName>
</protein>
<evidence type="ECO:0000259" key="2">
    <source>
        <dbReference type="Pfam" id="PF16033"/>
    </source>
</evidence>
<dbReference type="PANTHER" id="PTHR21177:SF7">
    <property type="entry name" value="GH11627P"/>
    <property type="match status" value="1"/>
</dbReference>
<feature type="non-terminal residue" evidence="3">
    <location>
        <position position="1"/>
    </location>
</feature>
<dbReference type="PANTHER" id="PTHR21177">
    <property type="entry name" value="IP06524P-RELATED"/>
    <property type="match status" value="1"/>
</dbReference>
<proteinExistence type="predicted"/>
<organism evidence="3">
    <name type="scientific">Lygus hesperus</name>
    <name type="common">Western plant bug</name>
    <dbReference type="NCBI Taxonomy" id="30085"/>
    <lineage>
        <taxon>Eukaryota</taxon>
        <taxon>Metazoa</taxon>
        <taxon>Ecdysozoa</taxon>
        <taxon>Arthropoda</taxon>
        <taxon>Hexapoda</taxon>
        <taxon>Insecta</taxon>
        <taxon>Pterygota</taxon>
        <taxon>Neoptera</taxon>
        <taxon>Paraneoptera</taxon>
        <taxon>Hemiptera</taxon>
        <taxon>Heteroptera</taxon>
        <taxon>Panheteroptera</taxon>
        <taxon>Cimicomorpha</taxon>
        <taxon>Miridae</taxon>
        <taxon>Mirini</taxon>
        <taxon>Lygus</taxon>
    </lineage>
</organism>
<accession>A0A146MEJ4</accession>
<feature type="domain" description="DUF4789" evidence="2">
    <location>
        <begin position="104"/>
        <end position="194"/>
    </location>
</feature>
<dbReference type="InterPro" id="IPR031993">
    <property type="entry name" value="DUF4789"/>
</dbReference>
<dbReference type="AlphaFoldDB" id="A0A146MEJ4"/>
<feature type="region of interest" description="Disordered" evidence="1">
    <location>
        <begin position="412"/>
        <end position="445"/>
    </location>
</feature>